<keyword evidence="3" id="KW-1185">Reference proteome</keyword>
<evidence type="ECO:0000313" key="2">
    <source>
        <dbReference type="EMBL" id="KXB92768.1"/>
    </source>
</evidence>
<dbReference type="EMBL" id="LSDT01000005">
    <property type="protein sequence ID" value="KXB92768.1"/>
    <property type="molecule type" value="Genomic_DNA"/>
</dbReference>
<reference evidence="3" key="1">
    <citation type="submission" date="2016-01" db="EMBL/GenBank/DDBJ databases">
        <authorList>
            <person name="Mitreva M."/>
            <person name="Pepin K.H."/>
            <person name="Mihindukulasuriya K.A."/>
            <person name="Fulton R."/>
            <person name="Fronick C."/>
            <person name="O'Laughlin M."/>
            <person name="Miner T."/>
            <person name="Herter B."/>
            <person name="Rosa B.A."/>
            <person name="Cordes M."/>
            <person name="Tomlinson C."/>
            <person name="Wollam A."/>
            <person name="Palsikar V.B."/>
            <person name="Mardis E.R."/>
            <person name="Wilson R.K."/>
        </authorList>
    </citation>
    <scope>NUCLEOTIDE SEQUENCE [LARGE SCALE GENOMIC DNA]</scope>
    <source>
        <strain evidence="3">KA00182</strain>
    </source>
</reference>
<comment type="caution">
    <text evidence="2">The sequence shown here is derived from an EMBL/GenBank/DDBJ whole genome shotgun (WGS) entry which is preliminary data.</text>
</comment>
<name>A0A134CKM6_9FIRM</name>
<dbReference type="STRING" id="1588748.HMPREF3182_00236"/>
<organism evidence="2 3">
    <name type="scientific">Megasphaera hutchinsoni</name>
    <dbReference type="NCBI Taxonomy" id="1588748"/>
    <lineage>
        <taxon>Bacteria</taxon>
        <taxon>Bacillati</taxon>
        <taxon>Bacillota</taxon>
        <taxon>Negativicutes</taxon>
        <taxon>Veillonellales</taxon>
        <taxon>Veillonellaceae</taxon>
        <taxon>Megasphaera</taxon>
    </lineage>
</organism>
<evidence type="ECO:0000313" key="3">
    <source>
        <dbReference type="Proteomes" id="UP000070160"/>
    </source>
</evidence>
<gene>
    <name evidence="2" type="ORF">HMPREF3182_00236</name>
</gene>
<evidence type="ECO:0000256" key="1">
    <source>
        <dbReference type="SAM" id="MobiDB-lite"/>
    </source>
</evidence>
<sequence length="44" mass="4935">MPQFNPPTTKKGCPINMNEKVSPPLSHKKTALYSIPKIKDGFIH</sequence>
<dbReference type="AlphaFoldDB" id="A0A134CKM6"/>
<feature type="region of interest" description="Disordered" evidence="1">
    <location>
        <begin position="1"/>
        <end position="22"/>
    </location>
</feature>
<accession>A0A134CKM6</accession>
<dbReference type="Proteomes" id="UP000070160">
    <property type="component" value="Unassembled WGS sequence"/>
</dbReference>
<proteinExistence type="predicted"/>
<protein>
    <submittedName>
        <fullName evidence="2">Uncharacterized protein</fullName>
    </submittedName>
</protein>